<proteinExistence type="predicted"/>
<sequence>MSRNSTTRNNRTEKNRCFLKSGRQTIVRSKFLLKNIEWNAIDWWNDMTDGDDKGMIWSIRYSL</sequence>
<organism evidence="1 2">
    <name type="scientific">Parascaris equorum</name>
    <name type="common">Equine roundworm</name>
    <dbReference type="NCBI Taxonomy" id="6256"/>
    <lineage>
        <taxon>Eukaryota</taxon>
        <taxon>Metazoa</taxon>
        <taxon>Ecdysozoa</taxon>
        <taxon>Nematoda</taxon>
        <taxon>Chromadorea</taxon>
        <taxon>Rhabditida</taxon>
        <taxon>Spirurina</taxon>
        <taxon>Ascaridomorpha</taxon>
        <taxon>Ascaridoidea</taxon>
        <taxon>Ascarididae</taxon>
        <taxon>Parascaris</taxon>
    </lineage>
</organism>
<evidence type="ECO:0000313" key="1">
    <source>
        <dbReference type="Proteomes" id="UP000887564"/>
    </source>
</evidence>
<dbReference type="Proteomes" id="UP000887564">
    <property type="component" value="Unplaced"/>
</dbReference>
<name>A0A914RCS8_PAREQ</name>
<protein>
    <submittedName>
        <fullName evidence="2">Uncharacterized protein</fullName>
    </submittedName>
</protein>
<evidence type="ECO:0000313" key="2">
    <source>
        <dbReference type="WBParaSite" id="PEQ_0000448601-mRNA-1"/>
    </source>
</evidence>
<accession>A0A914RCS8</accession>
<keyword evidence="1" id="KW-1185">Reference proteome</keyword>
<reference evidence="2" key="1">
    <citation type="submission" date="2022-11" db="UniProtKB">
        <authorList>
            <consortium name="WormBaseParasite"/>
        </authorList>
    </citation>
    <scope>IDENTIFICATION</scope>
</reference>
<dbReference type="WBParaSite" id="PEQ_0000448601-mRNA-1">
    <property type="protein sequence ID" value="PEQ_0000448601-mRNA-1"/>
    <property type="gene ID" value="PEQ_0000448601"/>
</dbReference>
<dbReference type="AlphaFoldDB" id="A0A914RCS8"/>